<dbReference type="InterPro" id="IPR037923">
    <property type="entry name" value="HTH-like"/>
</dbReference>
<keyword evidence="2" id="KW-0238">DNA-binding</keyword>
<dbReference type="InterPro" id="IPR014710">
    <property type="entry name" value="RmlC-like_jellyroll"/>
</dbReference>
<accession>A0ABW5PFA5</accession>
<dbReference type="Proteomes" id="UP001597541">
    <property type="component" value="Unassembled WGS sequence"/>
</dbReference>
<evidence type="ECO:0000313" key="6">
    <source>
        <dbReference type="Proteomes" id="UP001597541"/>
    </source>
</evidence>
<dbReference type="InterPro" id="IPR018060">
    <property type="entry name" value="HTH_AraC"/>
</dbReference>
<dbReference type="SUPFAM" id="SSF51215">
    <property type="entry name" value="Regulatory protein AraC"/>
    <property type="match status" value="1"/>
</dbReference>
<keyword evidence="1" id="KW-0805">Transcription regulation</keyword>
<dbReference type="InterPro" id="IPR013096">
    <property type="entry name" value="Cupin_2"/>
</dbReference>
<dbReference type="PANTHER" id="PTHR43280">
    <property type="entry name" value="ARAC-FAMILY TRANSCRIPTIONAL REGULATOR"/>
    <property type="match status" value="1"/>
</dbReference>
<dbReference type="SMART" id="SM00342">
    <property type="entry name" value="HTH_ARAC"/>
    <property type="match status" value="1"/>
</dbReference>
<gene>
    <name evidence="5" type="ORF">ACFSUF_15890</name>
</gene>
<dbReference type="PRINTS" id="PR00032">
    <property type="entry name" value="HTHARAC"/>
</dbReference>
<comment type="caution">
    <text evidence="5">The sequence shown here is derived from an EMBL/GenBank/DDBJ whole genome shotgun (WGS) entry which is preliminary data.</text>
</comment>
<dbReference type="InterPro" id="IPR018062">
    <property type="entry name" value="HTH_AraC-typ_CS"/>
</dbReference>
<name>A0ABW5PFA5_9BACL</name>
<dbReference type="Pfam" id="PF12833">
    <property type="entry name" value="HTH_18"/>
    <property type="match status" value="1"/>
</dbReference>
<dbReference type="Pfam" id="PF07883">
    <property type="entry name" value="Cupin_2"/>
    <property type="match status" value="1"/>
</dbReference>
<dbReference type="CDD" id="cd02208">
    <property type="entry name" value="cupin_RmlC-like"/>
    <property type="match status" value="1"/>
</dbReference>
<evidence type="ECO:0000259" key="4">
    <source>
        <dbReference type="PROSITE" id="PS01124"/>
    </source>
</evidence>
<organism evidence="5 6">
    <name type="scientific">Paenibacillus gansuensis</name>
    <dbReference type="NCBI Taxonomy" id="306542"/>
    <lineage>
        <taxon>Bacteria</taxon>
        <taxon>Bacillati</taxon>
        <taxon>Bacillota</taxon>
        <taxon>Bacilli</taxon>
        <taxon>Bacillales</taxon>
        <taxon>Paenibacillaceae</taxon>
        <taxon>Paenibacillus</taxon>
    </lineage>
</organism>
<dbReference type="InterPro" id="IPR009057">
    <property type="entry name" value="Homeodomain-like_sf"/>
</dbReference>
<dbReference type="EMBL" id="JBHUME010000009">
    <property type="protein sequence ID" value="MFD2613898.1"/>
    <property type="molecule type" value="Genomic_DNA"/>
</dbReference>
<dbReference type="PANTHER" id="PTHR43280:SF2">
    <property type="entry name" value="HTH-TYPE TRANSCRIPTIONAL REGULATOR EXSA"/>
    <property type="match status" value="1"/>
</dbReference>
<evidence type="ECO:0000256" key="2">
    <source>
        <dbReference type="ARBA" id="ARBA00023125"/>
    </source>
</evidence>
<keyword evidence="6" id="KW-1185">Reference proteome</keyword>
<evidence type="ECO:0000313" key="5">
    <source>
        <dbReference type="EMBL" id="MFD2613898.1"/>
    </source>
</evidence>
<sequence length="287" mass="32972">MTGLFARRPVFAGAKAFFSEPGECYHFPLHRHEDVMELLFIAEGYSDYSIDGIHYRGGPGDIVLFHPGIWHEERSRKDTSFTFYYAGFHSLQLHGLPMYHLYSPEVREHPVFSAGPHAENMKSLFESLCQEVEEGWNEHLSGANAWLELIILEAHRARSYPQARAGRTSPVTAVAQARRLMEERYDEPLTIRKLADAAFLSESYFSHLFTSQYGISPIRFLIKQRLAAAKRYLATTSLPIEEIAQRVGYSSSTAFFNLFKKEEDCTPGDYRKKHRITQMESNKEHEA</sequence>
<dbReference type="RefSeq" id="WP_377604166.1">
    <property type="nucleotide sequence ID" value="NZ_JBHUME010000009.1"/>
</dbReference>
<dbReference type="SUPFAM" id="SSF46689">
    <property type="entry name" value="Homeodomain-like"/>
    <property type="match status" value="2"/>
</dbReference>
<evidence type="ECO:0000256" key="3">
    <source>
        <dbReference type="ARBA" id="ARBA00023163"/>
    </source>
</evidence>
<dbReference type="InterPro" id="IPR020449">
    <property type="entry name" value="Tscrpt_reg_AraC-type_HTH"/>
</dbReference>
<dbReference type="PROSITE" id="PS00041">
    <property type="entry name" value="HTH_ARAC_FAMILY_1"/>
    <property type="match status" value="1"/>
</dbReference>
<dbReference type="Gene3D" id="1.10.10.60">
    <property type="entry name" value="Homeodomain-like"/>
    <property type="match status" value="2"/>
</dbReference>
<keyword evidence="3" id="KW-0804">Transcription</keyword>
<dbReference type="Gene3D" id="2.60.120.10">
    <property type="entry name" value="Jelly Rolls"/>
    <property type="match status" value="1"/>
</dbReference>
<proteinExistence type="predicted"/>
<protein>
    <submittedName>
        <fullName evidence="5">Helix-turn-helix domain-containing protein</fullName>
    </submittedName>
</protein>
<feature type="domain" description="HTH araC/xylS-type" evidence="4">
    <location>
        <begin position="175"/>
        <end position="273"/>
    </location>
</feature>
<dbReference type="PROSITE" id="PS01124">
    <property type="entry name" value="HTH_ARAC_FAMILY_2"/>
    <property type="match status" value="1"/>
</dbReference>
<evidence type="ECO:0000256" key="1">
    <source>
        <dbReference type="ARBA" id="ARBA00023015"/>
    </source>
</evidence>
<reference evidence="6" key="1">
    <citation type="journal article" date="2019" name="Int. J. Syst. Evol. Microbiol.">
        <title>The Global Catalogue of Microorganisms (GCM) 10K type strain sequencing project: providing services to taxonomists for standard genome sequencing and annotation.</title>
        <authorList>
            <consortium name="The Broad Institute Genomics Platform"/>
            <consortium name="The Broad Institute Genome Sequencing Center for Infectious Disease"/>
            <person name="Wu L."/>
            <person name="Ma J."/>
        </authorList>
    </citation>
    <scope>NUCLEOTIDE SEQUENCE [LARGE SCALE GENOMIC DNA]</scope>
    <source>
        <strain evidence="6">KCTC 3950</strain>
    </source>
</reference>